<evidence type="ECO:0000256" key="5">
    <source>
        <dbReference type="ARBA" id="ARBA00022958"/>
    </source>
</evidence>
<evidence type="ECO:0000256" key="9">
    <source>
        <dbReference type="HAMAP-Rule" id="MF_00275"/>
    </source>
</evidence>
<feature type="transmembrane region" description="Helical" evidence="9">
    <location>
        <begin position="279"/>
        <end position="299"/>
    </location>
</feature>
<keyword evidence="8 9" id="KW-0472">Membrane</keyword>
<keyword evidence="3 9" id="KW-0633">Potassium transport</keyword>
<evidence type="ECO:0000256" key="1">
    <source>
        <dbReference type="ARBA" id="ARBA00022448"/>
    </source>
</evidence>
<dbReference type="PANTHER" id="PTHR30607:SF2">
    <property type="entry name" value="POTASSIUM-TRANSPORTING ATPASE POTASSIUM-BINDING SUBUNIT"/>
    <property type="match status" value="1"/>
</dbReference>
<reference evidence="10 11" key="1">
    <citation type="submission" date="2018-11" db="EMBL/GenBank/DDBJ databases">
        <authorList>
            <person name="Da X."/>
        </authorList>
    </citation>
    <scope>NUCLEOTIDE SEQUENCE [LARGE SCALE GENOMIC DNA]</scope>
    <source>
        <strain evidence="10 11">S14-144</strain>
    </source>
</reference>
<feature type="transmembrane region" description="Helical" evidence="9">
    <location>
        <begin position="375"/>
        <end position="393"/>
    </location>
</feature>
<keyword evidence="1 9" id="KW-0813">Transport</keyword>
<feature type="transmembrane region" description="Helical" evidence="9">
    <location>
        <begin position="248"/>
        <end position="267"/>
    </location>
</feature>
<dbReference type="HAMAP" id="MF_00275">
    <property type="entry name" value="KdpA"/>
    <property type="match status" value="1"/>
</dbReference>
<feature type="transmembrane region" description="Helical" evidence="9">
    <location>
        <begin position="60"/>
        <end position="79"/>
    </location>
</feature>
<comment type="similarity">
    <text evidence="9">Belongs to the KdpA family.</text>
</comment>
<keyword evidence="11" id="KW-1185">Reference proteome</keyword>
<dbReference type="NCBIfam" id="TIGR00680">
    <property type="entry name" value="kdpA"/>
    <property type="match status" value="1"/>
</dbReference>
<dbReference type="GO" id="GO:0030955">
    <property type="term" value="F:potassium ion binding"/>
    <property type="evidence" value="ECO:0007669"/>
    <property type="project" value="UniProtKB-UniRule"/>
</dbReference>
<dbReference type="Proteomes" id="UP000268084">
    <property type="component" value="Chromosome"/>
</dbReference>
<keyword evidence="4 9" id="KW-0812">Transmembrane</keyword>
<proteinExistence type="inferred from homology"/>
<keyword evidence="6 9" id="KW-1133">Transmembrane helix</keyword>
<evidence type="ECO:0000256" key="8">
    <source>
        <dbReference type="ARBA" id="ARBA00023136"/>
    </source>
</evidence>
<comment type="subunit">
    <text evidence="9">The system is composed of three essential subunits: KdpA, KdpB and KdpC.</text>
</comment>
<feature type="transmembrane region" description="Helical" evidence="9">
    <location>
        <begin position="526"/>
        <end position="548"/>
    </location>
</feature>
<dbReference type="PIRSF" id="PIRSF001294">
    <property type="entry name" value="K_ATPaseA"/>
    <property type="match status" value="1"/>
</dbReference>
<evidence type="ECO:0000256" key="2">
    <source>
        <dbReference type="ARBA" id="ARBA00022475"/>
    </source>
</evidence>
<dbReference type="InterPro" id="IPR004623">
    <property type="entry name" value="KdpA"/>
</dbReference>
<keyword evidence="5 9" id="KW-0630">Potassium</keyword>
<keyword evidence="7 9" id="KW-0406">Ion transport</keyword>
<feature type="transmembrane region" description="Helical" evidence="9">
    <location>
        <begin position="128"/>
        <end position="154"/>
    </location>
</feature>
<evidence type="ECO:0000313" key="11">
    <source>
        <dbReference type="Proteomes" id="UP000268084"/>
    </source>
</evidence>
<dbReference type="RefSeq" id="WP_124799138.1">
    <property type="nucleotide sequence ID" value="NZ_CP034170.1"/>
</dbReference>
<feature type="transmembrane region" description="Helical" evidence="9">
    <location>
        <begin position="484"/>
        <end position="505"/>
    </location>
</feature>
<dbReference type="KEGG" id="nak:EH165_08845"/>
<comment type="subcellular location">
    <subcellularLocation>
        <location evidence="9">Cell membrane</location>
        <topology evidence="9">Multi-pass membrane protein</topology>
    </subcellularLocation>
</comment>
<dbReference type="GO" id="GO:0016787">
    <property type="term" value="F:hydrolase activity"/>
    <property type="evidence" value="ECO:0007669"/>
    <property type="project" value="UniProtKB-KW"/>
</dbReference>
<comment type="function">
    <text evidence="9">Part of the high-affinity ATP-driven potassium transport (or Kdp) system, which catalyzes the hydrolysis of ATP coupled with the electrogenic transport of potassium into the cytoplasm. This subunit binds the extracellular potassium ions and delivers the ions to the membrane domain of KdpB through an intramembrane tunnel.</text>
</comment>
<dbReference type="GO" id="GO:0005886">
    <property type="term" value="C:plasma membrane"/>
    <property type="evidence" value="ECO:0007669"/>
    <property type="project" value="UniProtKB-SubCell"/>
</dbReference>
<dbReference type="PANTHER" id="PTHR30607">
    <property type="entry name" value="POTASSIUM-TRANSPORTING ATPASE A CHAIN"/>
    <property type="match status" value="1"/>
</dbReference>
<reference evidence="10 11" key="2">
    <citation type="submission" date="2018-12" db="EMBL/GenBank/DDBJ databases">
        <title>Nakamurella antarcticus sp. nov., isolated from Antarctica South Shetland Islands soil.</title>
        <authorList>
            <person name="Peng F."/>
        </authorList>
    </citation>
    <scope>NUCLEOTIDE SEQUENCE [LARGE SCALE GENOMIC DNA]</scope>
    <source>
        <strain evidence="10 11">S14-144</strain>
    </source>
</reference>
<protein>
    <recommendedName>
        <fullName evidence="9">Potassium-transporting ATPase potassium-binding subunit</fullName>
    </recommendedName>
    <alternativeName>
        <fullName evidence="9">ATP phosphohydrolase [potassium-transporting] A chain</fullName>
    </alternativeName>
    <alternativeName>
        <fullName evidence="9">Potassium-binding and translocating subunit A</fullName>
    </alternativeName>
    <alternativeName>
        <fullName evidence="9">Potassium-translocating ATPase A chain</fullName>
    </alternativeName>
</protein>
<evidence type="ECO:0000256" key="7">
    <source>
        <dbReference type="ARBA" id="ARBA00023065"/>
    </source>
</evidence>
<dbReference type="GO" id="GO:0008556">
    <property type="term" value="F:P-type potassium transmembrane transporter activity"/>
    <property type="evidence" value="ECO:0007669"/>
    <property type="project" value="InterPro"/>
</dbReference>
<evidence type="ECO:0000256" key="3">
    <source>
        <dbReference type="ARBA" id="ARBA00022538"/>
    </source>
</evidence>
<sequence>MNIGATIAQAALLVVVLAVLYRPLGDYMAKTFTSRKDLRVERGFYRIIGVDSAAEQTWSAYFRGVLAFSVVGVLLVYGIQRLQAVLPYSLGFPPVPPGLSFNTAASFVTNTNWQSYSPDVTLGYVVQLFGLAVQNFVSAAVGIAVAIALVRGLVLRKSGTLGNFWVDLTRGTLRILLPLAIVSAVVLIAAGVIQNLNGFTDITTLSGGAQSLPGGPVASQEAIKELGTNGGGFFNANSSHPFENPNGWSNMFEIILMLAIPFSLPRTFGTIVGDRKQGYAILAVMSTIYVASLAALTIFESRGAGTATLLAGGAMEGKEQRFGIAASTLFGTTSTLTSTGAVNSMHDSYTAFGGMIPMLNMQLGEVAPGGVGSGLYGMLVLAVIAVFISGLLVGRTPEYLGKKIGPREIKLASLYILVMPTLVLVGTALSFGIPAIRSDVESTSILNPGLHGLSEVLYAFTSAANNNGSAFAGLTANTPWFNTALGLVMILGRFLPIVFVLALAGSLAKQDKVPATSGTLPTHRPLFVGLLIGVTLIITALTFFPVLALGPLAEGLS</sequence>
<feature type="transmembrane region" description="Helical" evidence="9">
    <location>
        <begin position="414"/>
        <end position="436"/>
    </location>
</feature>
<dbReference type="AlphaFoldDB" id="A0A3G8ZLM2"/>
<feature type="transmembrane region" description="Helical" evidence="9">
    <location>
        <begin position="86"/>
        <end position="108"/>
    </location>
</feature>
<dbReference type="Pfam" id="PF03814">
    <property type="entry name" value="KdpA"/>
    <property type="match status" value="1"/>
</dbReference>
<evidence type="ECO:0000256" key="4">
    <source>
        <dbReference type="ARBA" id="ARBA00022692"/>
    </source>
</evidence>
<evidence type="ECO:0000256" key="6">
    <source>
        <dbReference type="ARBA" id="ARBA00022989"/>
    </source>
</evidence>
<accession>A0A3G8ZLM2</accession>
<organism evidence="10 11">
    <name type="scientific">Nakamurella antarctica</name>
    <dbReference type="NCBI Taxonomy" id="1902245"/>
    <lineage>
        <taxon>Bacteria</taxon>
        <taxon>Bacillati</taxon>
        <taxon>Actinomycetota</taxon>
        <taxon>Actinomycetes</taxon>
        <taxon>Nakamurellales</taxon>
        <taxon>Nakamurellaceae</taxon>
        <taxon>Nakamurella</taxon>
    </lineage>
</organism>
<gene>
    <name evidence="9 10" type="primary">kdpA</name>
    <name evidence="10" type="ORF">EH165_08845</name>
</gene>
<dbReference type="OrthoDB" id="9763796at2"/>
<name>A0A3G8ZLM2_9ACTN</name>
<keyword evidence="10" id="KW-0378">Hydrolase</keyword>
<feature type="transmembrane region" description="Helical" evidence="9">
    <location>
        <begin position="175"/>
        <end position="193"/>
    </location>
</feature>
<dbReference type="EMBL" id="CP034170">
    <property type="protein sequence ID" value="AZI58229.1"/>
    <property type="molecule type" value="Genomic_DNA"/>
</dbReference>
<keyword evidence="2 9" id="KW-1003">Cell membrane</keyword>
<evidence type="ECO:0000313" key="10">
    <source>
        <dbReference type="EMBL" id="AZI58229.1"/>
    </source>
</evidence>